<keyword evidence="4" id="KW-0732">Signal</keyword>
<dbReference type="InterPro" id="IPR032861">
    <property type="entry name" value="TAXi_N"/>
</dbReference>
<dbReference type="PROSITE" id="PS00141">
    <property type="entry name" value="ASP_PROTEASE"/>
    <property type="match status" value="1"/>
</dbReference>
<comment type="similarity">
    <text evidence="1">Belongs to the peptidase A1 family.</text>
</comment>
<keyword evidence="5" id="KW-0378">Hydrolase</keyword>
<evidence type="ECO:0000256" key="3">
    <source>
        <dbReference type="ARBA" id="ARBA00022692"/>
    </source>
</evidence>
<dbReference type="PANTHER" id="PTHR13683">
    <property type="entry name" value="ASPARTYL PROTEASES"/>
    <property type="match status" value="1"/>
</dbReference>
<dbReference type="Pfam" id="PF14543">
    <property type="entry name" value="TAXi_N"/>
    <property type="match status" value="1"/>
</dbReference>
<dbReference type="Proteomes" id="UP001153076">
    <property type="component" value="Unassembled WGS sequence"/>
</dbReference>
<evidence type="ECO:0000256" key="5">
    <source>
        <dbReference type="ARBA" id="ARBA00022801"/>
    </source>
</evidence>
<dbReference type="InterPro" id="IPR033121">
    <property type="entry name" value="PEPTIDASE_A1"/>
</dbReference>
<evidence type="ECO:0000259" key="9">
    <source>
        <dbReference type="PROSITE" id="PS51767"/>
    </source>
</evidence>
<dbReference type="InterPro" id="IPR001461">
    <property type="entry name" value="Aspartic_peptidase_A1"/>
</dbReference>
<dbReference type="PANTHER" id="PTHR13683:SF375">
    <property type="entry name" value="PEPTIDASE A1 DOMAIN-CONTAINING PROTEIN"/>
    <property type="match status" value="1"/>
</dbReference>
<feature type="domain" description="Peptidase A1" evidence="9">
    <location>
        <begin position="2"/>
        <end position="169"/>
    </location>
</feature>
<dbReference type="GO" id="GO:0006508">
    <property type="term" value="P:proteolysis"/>
    <property type="evidence" value="ECO:0007669"/>
    <property type="project" value="UniProtKB-KW"/>
</dbReference>
<evidence type="ECO:0000313" key="11">
    <source>
        <dbReference type="Proteomes" id="UP001153076"/>
    </source>
</evidence>
<evidence type="ECO:0000256" key="1">
    <source>
        <dbReference type="ARBA" id="ARBA00007447"/>
    </source>
</evidence>
<keyword evidence="2" id="KW-0645">Protease</keyword>
<evidence type="ECO:0000256" key="8">
    <source>
        <dbReference type="ARBA" id="ARBA00046288"/>
    </source>
</evidence>
<name>A0A9Q1K0G0_9CARY</name>
<proteinExistence type="inferred from homology"/>
<evidence type="ECO:0000313" key="10">
    <source>
        <dbReference type="EMBL" id="KAJ8434377.1"/>
    </source>
</evidence>
<sequence>MAVVTVQLGTPVQEFHCVIDTGSDELWISCSKCDGYPQTTEIQVFSAIAALLSYYNKRCSAGAELRNAFYDSSSECAYRFQCGDGSGTQRYYVSDVLHLKTVFRGTPTYNNSANIILGLNFLIKILLIPTTEMFGPIFTSSNNFLAIQELVDHHLLDFVVRLMMALVKY</sequence>
<dbReference type="GO" id="GO:0012505">
    <property type="term" value="C:endomembrane system"/>
    <property type="evidence" value="ECO:0007669"/>
    <property type="project" value="UniProtKB-SubCell"/>
</dbReference>
<accession>A0A9Q1K0G0</accession>
<dbReference type="InterPro" id="IPR001969">
    <property type="entry name" value="Aspartic_peptidase_AS"/>
</dbReference>
<evidence type="ECO:0000256" key="2">
    <source>
        <dbReference type="ARBA" id="ARBA00022670"/>
    </source>
</evidence>
<evidence type="ECO:0000256" key="7">
    <source>
        <dbReference type="ARBA" id="ARBA00023136"/>
    </source>
</evidence>
<comment type="subcellular location">
    <subcellularLocation>
        <location evidence="8">Endomembrane system</location>
        <topology evidence="8">Single-pass type I membrane protein</topology>
    </subcellularLocation>
</comment>
<evidence type="ECO:0000256" key="4">
    <source>
        <dbReference type="ARBA" id="ARBA00022729"/>
    </source>
</evidence>
<keyword evidence="11" id="KW-1185">Reference proteome</keyword>
<dbReference type="EMBL" id="JAKOGI010000480">
    <property type="protein sequence ID" value="KAJ8434377.1"/>
    <property type="molecule type" value="Genomic_DNA"/>
</dbReference>
<dbReference type="GO" id="GO:0004190">
    <property type="term" value="F:aspartic-type endopeptidase activity"/>
    <property type="evidence" value="ECO:0007669"/>
    <property type="project" value="InterPro"/>
</dbReference>
<reference evidence="10" key="1">
    <citation type="submission" date="2022-04" db="EMBL/GenBank/DDBJ databases">
        <title>Carnegiea gigantea Genome sequencing and assembly v2.</title>
        <authorList>
            <person name="Copetti D."/>
            <person name="Sanderson M.J."/>
            <person name="Burquez A."/>
            <person name="Wojciechowski M.F."/>
        </authorList>
    </citation>
    <scope>NUCLEOTIDE SEQUENCE</scope>
    <source>
        <strain evidence="10">SGP5-SGP5p</strain>
        <tissue evidence="10">Aerial part</tissue>
    </source>
</reference>
<evidence type="ECO:0000256" key="6">
    <source>
        <dbReference type="ARBA" id="ARBA00022989"/>
    </source>
</evidence>
<keyword evidence="3" id="KW-0812">Transmembrane</keyword>
<dbReference type="Gene3D" id="2.40.70.10">
    <property type="entry name" value="Acid Proteases"/>
    <property type="match status" value="1"/>
</dbReference>
<dbReference type="PROSITE" id="PS51767">
    <property type="entry name" value="PEPTIDASE_A1"/>
    <property type="match status" value="1"/>
</dbReference>
<keyword evidence="7" id="KW-0472">Membrane</keyword>
<dbReference type="OrthoDB" id="2747330at2759"/>
<organism evidence="10 11">
    <name type="scientific">Carnegiea gigantea</name>
    <dbReference type="NCBI Taxonomy" id="171969"/>
    <lineage>
        <taxon>Eukaryota</taxon>
        <taxon>Viridiplantae</taxon>
        <taxon>Streptophyta</taxon>
        <taxon>Embryophyta</taxon>
        <taxon>Tracheophyta</taxon>
        <taxon>Spermatophyta</taxon>
        <taxon>Magnoliopsida</taxon>
        <taxon>eudicotyledons</taxon>
        <taxon>Gunneridae</taxon>
        <taxon>Pentapetalae</taxon>
        <taxon>Caryophyllales</taxon>
        <taxon>Cactineae</taxon>
        <taxon>Cactaceae</taxon>
        <taxon>Cactoideae</taxon>
        <taxon>Echinocereeae</taxon>
        <taxon>Carnegiea</taxon>
    </lineage>
</organism>
<protein>
    <recommendedName>
        <fullName evidence="9">Peptidase A1 domain-containing protein</fullName>
    </recommendedName>
</protein>
<gene>
    <name evidence="10" type="ORF">Cgig2_014224</name>
</gene>
<dbReference type="AlphaFoldDB" id="A0A9Q1K0G0"/>
<keyword evidence="6" id="KW-1133">Transmembrane helix</keyword>
<dbReference type="InterPro" id="IPR021109">
    <property type="entry name" value="Peptidase_aspartic_dom_sf"/>
</dbReference>
<dbReference type="SUPFAM" id="SSF50630">
    <property type="entry name" value="Acid proteases"/>
    <property type="match status" value="1"/>
</dbReference>
<comment type="caution">
    <text evidence="10">The sequence shown here is derived from an EMBL/GenBank/DDBJ whole genome shotgun (WGS) entry which is preliminary data.</text>
</comment>